<dbReference type="PANTHER" id="PTHR47074">
    <property type="entry name" value="BNAC02G40300D PROTEIN"/>
    <property type="match status" value="1"/>
</dbReference>
<dbReference type="InterPro" id="IPR052929">
    <property type="entry name" value="RNase_H-like_EbsB-rel"/>
</dbReference>
<keyword evidence="5" id="KW-1185">Reference proteome</keyword>
<evidence type="ECO:0000259" key="3">
    <source>
        <dbReference type="Pfam" id="PF13966"/>
    </source>
</evidence>
<dbReference type="OrthoDB" id="970342at2759"/>
<gene>
    <name evidence="4" type="ORF">Goklo_008745</name>
</gene>
<dbReference type="Proteomes" id="UP000593573">
    <property type="component" value="Unassembled WGS sequence"/>
</dbReference>
<reference evidence="4 5" key="1">
    <citation type="journal article" date="2019" name="Genome Biol. Evol.">
        <title>Insights into the evolution of the New World diploid cottons (Gossypium, subgenus Houzingenia) based on genome sequencing.</title>
        <authorList>
            <person name="Grover C.E."/>
            <person name="Arick M.A. 2nd"/>
            <person name="Thrash A."/>
            <person name="Conover J.L."/>
            <person name="Sanders W.S."/>
            <person name="Peterson D.G."/>
            <person name="Frelichowski J.E."/>
            <person name="Scheffler J.A."/>
            <person name="Scheffler B.E."/>
            <person name="Wendel J.F."/>
        </authorList>
    </citation>
    <scope>NUCLEOTIDE SEQUENCE [LARGE SCALE GENOMIC DNA]</scope>
    <source>
        <strain evidence="4">57</strain>
        <tissue evidence="4">Leaf</tissue>
    </source>
</reference>
<dbReference type="InterPro" id="IPR026960">
    <property type="entry name" value="RVT-Znf"/>
</dbReference>
<keyword evidence="1" id="KW-0472">Membrane</keyword>
<dbReference type="PANTHER" id="PTHR47074:SF75">
    <property type="entry name" value="RNASE H TYPE-1 DOMAIN-CONTAINING PROTEIN"/>
    <property type="match status" value="1"/>
</dbReference>
<dbReference type="AlphaFoldDB" id="A0A7J8V0T8"/>
<proteinExistence type="predicted"/>
<comment type="caution">
    <text evidence="4">The sequence shown here is derived from an EMBL/GenBank/DDBJ whole genome shotgun (WGS) entry which is preliminary data.</text>
</comment>
<dbReference type="InterPro" id="IPR002156">
    <property type="entry name" value="RNaseH_domain"/>
</dbReference>
<evidence type="ECO:0000313" key="5">
    <source>
        <dbReference type="Proteomes" id="UP000593573"/>
    </source>
</evidence>
<organism evidence="4 5">
    <name type="scientific">Gossypium klotzschianum</name>
    <dbReference type="NCBI Taxonomy" id="34286"/>
    <lineage>
        <taxon>Eukaryota</taxon>
        <taxon>Viridiplantae</taxon>
        <taxon>Streptophyta</taxon>
        <taxon>Embryophyta</taxon>
        <taxon>Tracheophyta</taxon>
        <taxon>Spermatophyta</taxon>
        <taxon>Magnoliopsida</taxon>
        <taxon>eudicotyledons</taxon>
        <taxon>Gunneridae</taxon>
        <taxon>Pentapetalae</taxon>
        <taxon>rosids</taxon>
        <taxon>malvids</taxon>
        <taxon>Malvales</taxon>
        <taxon>Malvaceae</taxon>
        <taxon>Malvoideae</taxon>
        <taxon>Gossypium</taxon>
    </lineage>
</organism>
<evidence type="ECO:0000259" key="2">
    <source>
        <dbReference type="Pfam" id="PF13456"/>
    </source>
</evidence>
<dbReference type="GO" id="GO:0003676">
    <property type="term" value="F:nucleic acid binding"/>
    <property type="evidence" value="ECO:0007669"/>
    <property type="project" value="InterPro"/>
</dbReference>
<protein>
    <recommendedName>
        <fullName evidence="6">RNase H type-1 domain-containing protein</fullName>
    </recommendedName>
</protein>
<evidence type="ECO:0000313" key="4">
    <source>
        <dbReference type="EMBL" id="MBA0656385.1"/>
    </source>
</evidence>
<dbReference type="Gene3D" id="3.30.420.10">
    <property type="entry name" value="Ribonuclease H-like superfamily/Ribonuclease H"/>
    <property type="match status" value="1"/>
</dbReference>
<keyword evidence="1" id="KW-1133">Transmembrane helix</keyword>
<keyword evidence="1" id="KW-0812">Transmembrane</keyword>
<name>A0A7J8V0T8_9ROSI</name>
<dbReference type="Pfam" id="PF13966">
    <property type="entry name" value="zf-RVT"/>
    <property type="match status" value="1"/>
</dbReference>
<dbReference type="GO" id="GO:0004523">
    <property type="term" value="F:RNA-DNA hybrid ribonuclease activity"/>
    <property type="evidence" value="ECO:0007669"/>
    <property type="project" value="InterPro"/>
</dbReference>
<evidence type="ECO:0000256" key="1">
    <source>
        <dbReference type="SAM" id="Phobius"/>
    </source>
</evidence>
<feature type="transmembrane region" description="Helical" evidence="1">
    <location>
        <begin position="86"/>
        <end position="106"/>
    </location>
</feature>
<feature type="domain" description="Reverse transcriptase zinc-binding" evidence="3">
    <location>
        <begin position="4"/>
        <end position="51"/>
    </location>
</feature>
<evidence type="ECO:0008006" key="6">
    <source>
        <dbReference type="Google" id="ProtNLM"/>
    </source>
</evidence>
<accession>A0A7J8V0T8</accession>
<dbReference type="InterPro" id="IPR036397">
    <property type="entry name" value="RNaseH_sf"/>
</dbReference>
<dbReference type="Pfam" id="PF13456">
    <property type="entry name" value="RVT_3"/>
    <property type="match status" value="1"/>
</dbReference>
<dbReference type="EMBL" id="JABFAB010000008">
    <property type="protein sequence ID" value="MBA0656385.1"/>
    <property type="molecule type" value="Genomic_DNA"/>
</dbReference>
<sequence>MLAIDRIHTKEFLIKRGLKLQNILIGCPWCERVPERANHLFFKCKFIEGFWYKIFNWWEAEWESVEGFDEFYTLCYNMKLVGIRKSLWLISISTACWTVWLVRNGLVFERKMMTMETLIFQSKMRALLWIRSVYDGLLMQESSWRICSNRCGIDTIKSRSSSSIWCPPSEGCLKINVCGIANDDSAGCGGILRDMEGVARALFSGLIATNDADSAEVGALLLALEVFISLEWKINDSLFIEIGSNVIFNWCANKLMRPWSLQSTFADIERKIEKVGSVVFSMEDKKGNEMASTLAIVGINRGDMFKA</sequence>
<feature type="domain" description="RNase H type-1" evidence="2">
    <location>
        <begin position="182"/>
        <end position="295"/>
    </location>
</feature>